<evidence type="ECO:0000313" key="3">
    <source>
        <dbReference type="Proteomes" id="UP000182427"/>
    </source>
</evidence>
<protein>
    <recommendedName>
        <fullName evidence="4">Concanavalin A-like lectin/glucanases superfamily protein</fullName>
    </recommendedName>
</protein>
<keyword evidence="1" id="KW-1133">Transmembrane helix</keyword>
<keyword evidence="3" id="KW-1185">Reference proteome</keyword>
<name>A0A1G7G5V7_9BACT</name>
<evidence type="ECO:0000313" key="2">
    <source>
        <dbReference type="EMBL" id="SDE83508.1"/>
    </source>
</evidence>
<dbReference type="RefSeq" id="WP_083343811.1">
    <property type="nucleotide sequence ID" value="NZ_LT629690.1"/>
</dbReference>
<proteinExistence type="predicted"/>
<evidence type="ECO:0000256" key="1">
    <source>
        <dbReference type="SAM" id="Phobius"/>
    </source>
</evidence>
<organism evidence="2 3">
    <name type="scientific">Terriglobus roseus</name>
    <dbReference type="NCBI Taxonomy" id="392734"/>
    <lineage>
        <taxon>Bacteria</taxon>
        <taxon>Pseudomonadati</taxon>
        <taxon>Acidobacteriota</taxon>
        <taxon>Terriglobia</taxon>
        <taxon>Terriglobales</taxon>
        <taxon>Acidobacteriaceae</taxon>
        <taxon>Terriglobus</taxon>
    </lineage>
</organism>
<evidence type="ECO:0008006" key="4">
    <source>
        <dbReference type="Google" id="ProtNLM"/>
    </source>
</evidence>
<dbReference type="Proteomes" id="UP000182427">
    <property type="component" value="Chromosome I"/>
</dbReference>
<keyword evidence="1" id="KW-0812">Transmembrane</keyword>
<sequence length="269" mass="28443">MTTGIGIKLANASFPLNFPTVQWTPTQLGSSVLAWFDPAIGITQTSDRVTQLNDRSINGLNLTQTGSGAQPLLIESAVNGRPGIQCDSISDPSRGIWGPTTDGKTNFSTTTPFSFGIVLKKVSNTTNNGKSCFGNFDGAGSGWCIETSQNGGGKLNFMLINSAWTHALVVTSTTTPLVVGGTYVIVVTYDGSATPGGITVTINGVSQTLSTWVTKLETEVYSILGNGKPGRLGEAESAIDSLKQWRWRMAGITTAISSFVSILAWLFKH</sequence>
<reference evidence="2 3" key="1">
    <citation type="submission" date="2016-10" db="EMBL/GenBank/DDBJ databases">
        <authorList>
            <person name="de Groot N.N."/>
        </authorList>
    </citation>
    <scope>NUCLEOTIDE SEQUENCE [LARGE SCALE GENOMIC DNA]</scope>
    <source>
        <strain evidence="2 3">GAS232</strain>
    </source>
</reference>
<feature type="transmembrane region" description="Helical" evidence="1">
    <location>
        <begin position="249"/>
        <end position="267"/>
    </location>
</feature>
<dbReference type="AlphaFoldDB" id="A0A1G7G5V7"/>
<gene>
    <name evidence="2" type="ORF">SAMN05444167_0566</name>
</gene>
<dbReference type="OrthoDB" id="122151at2"/>
<accession>A0A1G7G5V7</accession>
<dbReference type="EMBL" id="LT629690">
    <property type="protein sequence ID" value="SDE83508.1"/>
    <property type="molecule type" value="Genomic_DNA"/>
</dbReference>
<keyword evidence="1" id="KW-0472">Membrane</keyword>